<comment type="similarity">
    <text evidence="2">Belongs to the ABC transporter superfamily. ABCC family. Conjugate transporter (TC 3.A.1.208) subfamily.</text>
</comment>
<feature type="transmembrane region" description="Helical" evidence="9">
    <location>
        <begin position="389"/>
        <end position="406"/>
    </location>
</feature>
<evidence type="ECO:0000256" key="8">
    <source>
        <dbReference type="ARBA" id="ARBA00023136"/>
    </source>
</evidence>
<dbReference type="Pfam" id="PF00005">
    <property type="entry name" value="ABC_tran"/>
    <property type="match status" value="2"/>
</dbReference>
<dbReference type="FunFam" id="3.40.50.300:FF:000163">
    <property type="entry name" value="Multidrug resistance-associated protein member 4"/>
    <property type="match status" value="1"/>
</dbReference>
<dbReference type="GeneID" id="9380043"/>
<feature type="transmembrane region" description="Helical" evidence="9">
    <location>
        <begin position="289"/>
        <end position="313"/>
    </location>
</feature>
<dbReference type="InParanoid" id="D6RQQ0"/>
<keyword evidence="3" id="KW-0813">Transport</keyword>
<evidence type="ECO:0000256" key="6">
    <source>
        <dbReference type="ARBA" id="ARBA00022840"/>
    </source>
</evidence>
<evidence type="ECO:0000256" key="7">
    <source>
        <dbReference type="ARBA" id="ARBA00022989"/>
    </source>
</evidence>
<dbReference type="eggNOG" id="KOG0054">
    <property type="taxonomic scope" value="Eukaryota"/>
</dbReference>
<dbReference type="Pfam" id="PF00664">
    <property type="entry name" value="ABC_membrane"/>
    <property type="match status" value="1"/>
</dbReference>
<dbReference type="FunFam" id="3.40.50.300:FF:000997">
    <property type="entry name" value="Multidrug resistance-associated protein 1"/>
    <property type="match status" value="1"/>
</dbReference>
<evidence type="ECO:0000256" key="4">
    <source>
        <dbReference type="ARBA" id="ARBA00022692"/>
    </source>
</evidence>
<dbReference type="InterPro" id="IPR027417">
    <property type="entry name" value="P-loop_NTPase"/>
</dbReference>
<dbReference type="SUPFAM" id="SSF90123">
    <property type="entry name" value="ABC transporter transmembrane region"/>
    <property type="match status" value="1"/>
</dbReference>
<dbReference type="Gene3D" id="1.20.1560.10">
    <property type="entry name" value="ABC transporter type 1, transmembrane domain"/>
    <property type="match status" value="1"/>
</dbReference>
<dbReference type="InterPro" id="IPR011527">
    <property type="entry name" value="ABC1_TM_dom"/>
</dbReference>
<protein>
    <submittedName>
        <fullName evidence="12">ATP-binding cassette</fullName>
    </submittedName>
</protein>
<dbReference type="Proteomes" id="UP000001861">
    <property type="component" value="Unassembled WGS sequence"/>
</dbReference>
<dbReference type="GO" id="GO:0005524">
    <property type="term" value="F:ATP binding"/>
    <property type="evidence" value="ECO:0007669"/>
    <property type="project" value="UniProtKB-KW"/>
</dbReference>
<evidence type="ECO:0000259" key="11">
    <source>
        <dbReference type="PROSITE" id="PS50929"/>
    </source>
</evidence>
<dbReference type="GO" id="GO:0016887">
    <property type="term" value="F:ATP hydrolysis activity"/>
    <property type="evidence" value="ECO:0007669"/>
    <property type="project" value="InterPro"/>
</dbReference>
<dbReference type="Gene3D" id="3.40.50.300">
    <property type="entry name" value="P-loop containing nucleotide triphosphate hydrolases"/>
    <property type="match status" value="2"/>
</dbReference>
<organism evidence="12 13">
    <name type="scientific">Coprinopsis cinerea (strain Okayama-7 / 130 / ATCC MYA-4618 / FGSC 9003)</name>
    <name type="common">Inky cap fungus</name>
    <name type="synonym">Hormographiella aspergillata</name>
    <dbReference type="NCBI Taxonomy" id="240176"/>
    <lineage>
        <taxon>Eukaryota</taxon>
        <taxon>Fungi</taxon>
        <taxon>Dikarya</taxon>
        <taxon>Basidiomycota</taxon>
        <taxon>Agaricomycotina</taxon>
        <taxon>Agaricomycetes</taxon>
        <taxon>Agaricomycetidae</taxon>
        <taxon>Agaricales</taxon>
        <taxon>Agaricineae</taxon>
        <taxon>Psathyrellaceae</taxon>
        <taxon>Coprinopsis</taxon>
    </lineage>
</organism>
<feature type="domain" description="ABC transmembrane type-1" evidence="11">
    <location>
        <begin position="252"/>
        <end position="526"/>
    </location>
</feature>
<dbReference type="PANTHER" id="PTHR24223:SF456">
    <property type="entry name" value="MULTIDRUG RESISTANCE-ASSOCIATED PROTEIN LETHAL(2)03659"/>
    <property type="match status" value="1"/>
</dbReference>
<evidence type="ECO:0000256" key="3">
    <source>
        <dbReference type="ARBA" id="ARBA00022448"/>
    </source>
</evidence>
<dbReference type="OrthoDB" id="6500128at2759"/>
<dbReference type="EMBL" id="AACS02000012">
    <property type="protein sequence ID" value="EFI26687.1"/>
    <property type="molecule type" value="Genomic_DNA"/>
</dbReference>
<dbReference type="InterPro" id="IPR017871">
    <property type="entry name" value="ABC_transporter-like_CS"/>
</dbReference>
<evidence type="ECO:0000256" key="5">
    <source>
        <dbReference type="ARBA" id="ARBA00022741"/>
    </source>
</evidence>
<dbReference type="PROSITE" id="PS50893">
    <property type="entry name" value="ABC_TRANSPORTER_2"/>
    <property type="match status" value="2"/>
</dbReference>
<dbReference type="VEuPathDB" id="FungiDB:CC1G_15458"/>
<evidence type="ECO:0000259" key="10">
    <source>
        <dbReference type="PROSITE" id="PS50893"/>
    </source>
</evidence>
<sequence>MYAEHLDGSTPLTNGGCGQVVVGGTVAYVPQIPWIQNATVRENVIFGQPDNETRFQEMIKACSLTHDLAVLPHRELTEIGEKGINLSGGQKARISLARAAYSQSDIVLLDDPLSAVDAHVGNSILENCILKGPLAERTRILVTHSLQVLDKLDYIYVLDNGTVIEQGTYTELVANGPVFSRLVEEYGQKSAFTSTGSNLNERAELTSVQIKDDLPEVAKEALMQAEERNIGAVSWDVYKRYLWYAGGMIWLFILLSILILNQAAAVGDNLWLGFWTSLEFPSLSQGDYMAVYAAFGAAQAILTFCLSFAFALISLRAGLKLFKAALRAILRSPLSFFDTTPMGRIVSRLSKDQNILDNELSPTMYSFFLIFASMFGVVGLVFYTFPYLGISFAPIGVFYYVMFSYYRRTSIETKRLEAILRSTLYAAISESLTGLSTIRAYAMGETATRRVDHGNDLQNRAYYMTISTQRWLAIRLDVFANLLVLGIGLFGSGFRKTVNPAMVGVVLSNTLALTTIFAEMVSQFAQNEQNMNSAERLMHYADLPPEAALTTENDPPTSWPQNGEIKFEKVQMAYREGLPLVLKDVSLKVNPQEKVGVVGRTGAGKSSLLHALFRTVELSGGKIEIDGVDISTIGLETLRTRLALVPQDCTLFLGTLRENLDPHGQRTDAELISVLQRASLLPPDGVSDPVAEAKFSLDAVVGNEGSNMSAGEKQLIALCRALVRNSRIIILDEATSSVDVETDSKLQQTIQREFASSTLLCIAHRLNTIGMMSFFTPGFGYLITRTNSAYYDRILVMDEGRVAEFDTVLNLYDKEGSIFRALCDEANLSRADILKIRGEHEDMKSESR</sequence>
<gene>
    <name evidence="12" type="ORF">CC1G_15458</name>
</gene>
<feature type="domain" description="ABC transporter" evidence="10">
    <location>
        <begin position="1"/>
        <end position="185"/>
    </location>
</feature>
<dbReference type="OMA" id="FYDCVMA"/>
<dbReference type="CDD" id="cd03244">
    <property type="entry name" value="ABCC_MRP_domain2"/>
    <property type="match status" value="1"/>
</dbReference>
<keyword evidence="4 9" id="KW-0812">Transmembrane</keyword>
<dbReference type="InterPro" id="IPR050173">
    <property type="entry name" value="ABC_transporter_C-like"/>
</dbReference>
<dbReference type="PROSITE" id="PS00211">
    <property type="entry name" value="ABC_TRANSPORTER_1"/>
    <property type="match status" value="2"/>
</dbReference>
<evidence type="ECO:0000256" key="2">
    <source>
        <dbReference type="ARBA" id="ARBA00009726"/>
    </source>
</evidence>
<dbReference type="SMART" id="SM00382">
    <property type="entry name" value="AAA"/>
    <property type="match status" value="1"/>
</dbReference>
<dbReference type="InterPro" id="IPR003439">
    <property type="entry name" value="ABC_transporter-like_ATP-bd"/>
</dbReference>
<dbReference type="CDD" id="cd03250">
    <property type="entry name" value="ABCC_MRP_domain1"/>
    <property type="match status" value="1"/>
</dbReference>
<keyword evidence="6 12" id="KW-0067">ATP-binding</keyword>
<feature type="transmembrane region" description="Helical" evidence="9">
    <location>
        <begin position="241"/>
        <end position="264"/>
    </location>
</feature>
<name>D6RQQ0_COPC7</name>
<dbReference type="GO" id="GO:0016020">
    <property type="term" value="C:membrane"/>
    <property type="evidence" value="ECO:0007669"/>
    <property type="project" value="UniProtKB-SubCell"/>
</dbReference>
<dbReference type="PANTHER" id="PTHR24223">
    <property type="entry name" value="ATP-BINDING CASSETTE SUB-FAMILY C"/>
    <property type="match status" value="1"/>
</dbReference>
<reference evidence="12 13" key="1">
    <citation type="journal article" date="2010" name="Proc. Natl. Acad. Sci. U.S.A.">
        <title>Insights into evolution of multicellular fungi from the assembled chromosomes of the mushroom Coprinopsis cinerea (Coprinus cinereus).</title>
        <authorList>
            <person name="Stajich J.E."/>
            <person name="Wilke S.K."/>
            <person name="Ahren D."/>
            <person name="Au C.H."/>
            <person name="Birren B.W."/>
            <person name="Borodovsky M."/>
            <person name="Burns C."/>
            <person name="Canback B."/>
            <person name="Casselton L.A."/>
            <person name="Cheng C.K."/>
            <person name="Deng J."/>
            <person name="Dietrich F.S."/>
            <person name="Fargo D.C."/>
            <person name="Farman M.L."/>
            <person name="Gathman A.C."/>
            <person name="Goldberg J."/>
            <person name="Guigo R."/>
            <person name="Hoegger P.J."/>
            <person name="Hooker J.B."/>
            <person name="Huggins A."/>
            <person name="James T.Y."/>
            <person name="Kamada T."/>
            <person name="Kilaru S."/>
            <person name="Kodira C."/>
            <person name="Kues U."/>
            <person name="Kupfer D."/>
            <person name="Kwan H.S."/>
            <person name="Lomsadze A."/>
            <person name="Li W."/>
            <person name="Lilly W.W."/>
            <person name="Ma L.J."/>
            <person name="Mackey A.J."/>
            <person name="Manning G."/>
            <person name="Martin F."/>
            <person name="Muraguchi H."/>
            <person name="Natvig D.O."/>
            <person name="Palmerini H."/>
            <person name="Ramesh M.A."/>
            <person name="Rehmeyer C.J."/>
            <person name="Roe B.A."/>
            <person name="Shenoy N."/>
            <person name="Stanke M."/>
            <person name="Ter-Hovhannisyan V."/>
            <person name="Tunlid A."/>
            <person name="Velagapudi R."/>
            <person name="Vision T.J."/>
            <person name="Zeng Q."/>
            <person name="Zolan M.E."/>
            <person name="Pukkila P.J."/>
        </authorList>
    </citation>
    <scope>NUCLEOTIDE SEQUENCE [LARGE SCALE GENOMIC DNA]</scope>
    <source>
        <strain evidence="13">Okayama-7 / 130 / ATCC MYA-4618 / FGSC 9003</strain>
    </source>
</reference>
<dbReference type="InterPro" id="IPR003593">
    <property type="entry name" value="AAA+_ATPase"/>
</dbReference>
<evidence type="ECO:0000313" key="12">
    <source>
        <dbReference type="EMBL" id="EFI26687.1"/>
    </source>
</evidence>
<keyword evidence="13" id="KW-1185">Reference proteome</keyword>
<comment type="subcellular location">
    <subcellularLocation>
        <location evidence="1">Membrane</location>
        <topology evidence="1">Multi-pass membrane protein</topology>
    </subcellularLocation>
</comment>
<dbReference type="RefSeq" id="XP_002910181.1">
    <property type="nucleotide sequence ID" value="XM_002910135.1"/>
</dbReference>
<dbReference type="PROSITE" id="PS50929">
    <property type="entry name" value="ABC_TM1F"/>
    <property type="match status" value="1"/>
</dbReference>
<accession>D6RQQ0</accession>
<feature type="domain" description="ABC transporter" evidence="10">
    <location>
        <begin position="565"/>
        <end position="824"/>
    </location>
</feature>
<evidence type="ECO:0000313" key="13">
    <source>
        <dbReference type="Proteomes" id="UP000001861"/>
    </source>
</evidence>
<dbReference type="InterPro" id="IPR036640">
    <property type="entry name" value="ABC1_TM_sf"/>
</dbReference>
<keyword evidence="8 9" id="KW-0472">Membrane</keyword>
<dbReference type="KEGG" id="cci:CC1G_15458"/>
<dbReference type="CDD" id="cd18606">
    <property type="entry name" value="ABC_6TM_YOR1_D2_like"/>
    <property type="match status" value="1"/>
</dbReference>
<dbReference type="GO" id="GO:0140359">
    <property type="term" value="F:ABC-type transporter activity"/>
    <property type="evidence" value="ECO:0007669"/>
    <property type="project" value="InterPro"/>
</dbReference>
<dbReference type="SUPFAM" id="SSF52540">
    <property type="entry name" value="P-loop containing nucleoside triphosphate hydrolases"/>
    <property type="match status" value="2"/>
</dbReference>
<dbReference type="AlphaFoldDB" id="D6RQQ0"/>
<dbReference type="HOGENOM" id="CLU_000604_27_9_1"/>
<keyword evidence="7 9" id="KW-1133">Transmembrane helix</keyword>
<feature type="transmembrane region" description="Helical" evidence="9">
    <location>
        <begin position="364"/>
        <end position="383"/>
    </location>
</feature>
<keyword evidence="5" id="KW-0547">Nucleotide-binding</keyword>
<evidence type="ECO:0000256" key="1">
    <source>
        <dbReference type="ARBA" id="ARBA00004141"/>
    </source>
</evidence>
<evidence type="ECO:0000256" key="9">
    <source>
        <dbReference type="SAM" id="Phobius"/>
    </source>
</evidence>
<comment type="caution">
    <text evidence="12">The sequence shown here is derived from an EMBL/GenBank/DDBJ whole genome shotgun (WGS) entry which is preliminary data.</text>
</comment>
<dbReference type="FunFam" id="1.20.1560.10:FF:000010">
    <property type="entry name" value="Multidrug resistance-associated ABC transporter"/>
    <property type="match status" value="1"/>
</dbReference>
<proteinExistence type="inferred from homology"/>
<feature type="transmembrane region" description="Helical" evidence="9">
    <location>
        <begin position="472"/>
        <end position="494"/>
    </location>
</feature>